<reference evidence="2 3" key="2">
    <citation type="submission" date="2024-07" db="EMBL/GenBank/DDBJ databases">
        <authorList>
            <person name="Akdeniz Z."/>
        </authorList>
    </citation>
    <scope>NUCLEOTIDE SEQUENCE [LARGE SCALE GENOMIC DNA]</scope>
</reference>
<keyword evidence="3" id="KW-1185">Reference proteome</keyword>
<evidence type="ECO:0000313" key="1">
    <source>
        <dbReference type="EMBL" id="CAI9965364.1"/>
    </source>
</evidence>
<proteinExistence type="predicted"/>
<dbReference type="EMBL" id="CAXDID020000600">
    <property type="protein sequence ID" value="CAL6105757.1"/>
    <property type="molecule type" value="Genomic_DNA"/>
</dbReference>
<keyword evidence="1" id="KW-0413">Isomerase</keyword>
<evidence type="ECO:0000313" key="2">
    <source>
        <dbReference type="EMBL" id="CAL6105757.1"/>
    </source>
</evidence>
<accession>A0AA86URL3</accession>
<organism evidence="1">
    <name type="scientific">Hexamita inflata</name>
    <dbReference type="NCBI Taxonomy" id="28002"/>
    <lineage>
        <taxon>Eukaryota</taxon>
        <taxon>Metamonada</taxon>
        <taxon>Diplomonadida</taxon>
        <taxon>Hexamitidae</taxon>
        <taxon>Hexamitinae</taxon>
        <taxon>Hexamita</taxon>
    </lineage>
</organism>
<reference evidence="1" key="1">
    <citation type="submission" date="2023-06" db="EMBL/GenBank/DDBJ databases">
        <authorList>
            <person name="Kurt Z."/>
        </authorList>
    </citation>
    <scope>NUCLEOTIDE SEQUENCE</scope>
</reference>
<dbReference type="Proteomes" id="UP001642409">
    <property type="component" value="Unassembled WGS sequence"/>
</dbReference>
<dbReference type="AlphaFoldDB" id="A0AA86URL3"/>
<evidence type="ECO:0000313" key="3">
    <source>
        <dbReference type="Proteomes" id="UP001642409"/>
    </source>
</evidence>
<protein>
    <submittedName>
        <fullName evidence="1">Protein disulfide isomerase PDI4</fullName>
    </submittedName>
    <submittedName>
        <fullName evidence="2">Protein_disulfide isomerase PDI4</fullName>
    </submittedName>
</protein>
<dbReference type="EMBL" id="CATOUU010000988">
    <property type="protein sequence ID" value="CAI9965364.1"/>
    <property type="molecule type" value="Genomic_DNA"/>
</dbReference>
<comment type="caution">
    <text evidence="1">The sequence shown here is derived from an EMBL/GenBank/DDBJ whole genome shotgun (WGS) entry which is preliminary data.</text>
</comment>
<name>A0AA86URL3_9EUKA</name>
<gene>
    <name evidence="1" type="ORF">HINF_LOCUS53009</name>
    <name evidence="2" type="ORF">HINF_LOCUS73416</name>
</gene>
<sequence length="362" mass="42547">MIWLFLSLSQLMDIDQKIITDQPYLIAYYTDSEDSEKFVDALSNFPDLNTLGVNCSKHAHLCPQSALPQLFLHSKQLFYPYSGVLDQQLIDTWVQQMFKPLFVEVKDQAAFEAFMSKQNTSYFIAFGPEQNAIEVELSQFKQRIIIGYFKSNEFKLISVRNGAKVQFKNETSITEFVIINRVELFPKINQDNLWLVLGENHPTAVFCYNRENNKTNQIKQKIQQDIHKHQKHQIAYLNTNEFNFFKQFSNEPEFMVWLVTGKREWKYQVKSLKKFNVDQMDQFMKIKEWKILGQRGGNKITVMIQTGKITLGILLTGFVASYIRRQNKQYNIEEQAENVEECSEIFEEIPEKEKADYKASQQ</sequence>
<dbReference type="GO" id="GO:0016853">
    <property type="term" value="F:isomerase activity"/>
    <property type="evidence" value="ECO:0007669"/>
    <property type="project" value="UniProtKB-KW"/>
</dbReference>